<feature type="domain" description="Galectin" evidence="3">
    <location>
        <begin position="1598"/>
        <end position="1726"/>
    </location>
</feature>
<feature type="domain" description="Galectin" evidence="3">
    <location>
        <begin position="1256"/>
        <end position="1387"/>
    </location>
</feature>
<evidence type="ECO:0000259" key="3">
    <source>
        <dbReference type="PROSITE" id="PS51304"/>
    </source>
</evidence>
<dbReference type="SMART" id="SM00276">
    <property type="entry name" value="GLECT"/>
    <property type="match status" value="9"/>
</dbReference>
<dbReference type="InterPro" id="IPR001079">
    <property type="entry name" value="Galectin_CRD"/>
</dbReference>
<feature type="domain" description="Galectin" evidence="3">
    <location>
        <begin position="319"/>
        <end position="476"/>
    </location>
</feature>
<keyword evidence="1" id="KW-0430">Lectin</keyword>
<comment type="caution">
    <text evidence="4">The sequence shown here is derived from an EMBL/GenBank/DDBJ whole genome shotgun (WGS) entry which is preliminary data.</text>
</comment>
<dbReference type="GO" id="GO:0030246">
    <property type="term" value="F:carbohydrate binding"/>
    <property type="evidence" value="ECO:0007669"/>
    <property type="project" value="UniProtKB-KW"/>
</dbReference>
<gene>
    <name evidence="4" type="ORF">AMELA_G00041280</name>
</gene>
<sequence length="1731" mass="190416">MLMTSLFTTTPVGDFTFLNSFRNGSWEKEECTVPDKSFTKGGTFQMFIAVTSDGHEAVPCMTKISPWIKQDTAVVFQGTLPTDATKFTINFKTGGAGPDSDDIAFHYNPRLGDGTYLNSFRNGNWEKEETVPDKPPAGGAFIILVVINSEGYELCINFKTGPSDADDIAFHCNPRAGDFTFLNSFRSGSWEKEETVPDKSFTKGGTFQMFIAVTSDGYEAVPCMTKISPWIKQDTAVVFQGTLPTDATKFTINFKTGPADSDDIAFHYNPRLGDGTYLNSFRNGNWEKEETVPDKPFARGGAFIILVVINSEGYEALPYVAKIPGGLKQDMAVFLQGTVLADAKRFTINFKTGPADSDDIAFHYNPRIGDGTYLNSFRNGNWEKEETVPDKPFARGGAFIILVVINSEGYEALPYVAKIPGGLKQDMAVFLQGTVLADAKSFAFNFKTGPSDADDIAFHYNPRAGDFTFLNSFRNGSWEKEETVPDKSFTKGGAFQMFIAVTSDGYEAVPCMTKISPWIKQDTAVVFQGTLPTDATKFTINFKTGPADSDDIAFHYNPRIGDGTYLNSFRNGNWEKEETVPDKPFARGGAFIILVVINSEGYEALPYVAKIPGGLKQDMAVFLQGTVLADAKSFAFNFKTGPSDADDIAFHYNPRLVILPSSTASEMEAGRRRKLYLINPSPREEPSKCSLRVTSDGYEIYHKFQNGAGLIVMTSLPLQPRIGDGTYLNSFRNGNWEKEETVPDKPFARGGAFIILVVINSEGYEALPYVAKIPGGLKQDMAVFLQGTVLADAKSFAFNFKTGPSDADDIAFHYNPRAGDFTFLNSFRNGSWEKEETVPDKSFTKGGAFQMFIAVTSDGYEIYHKFQNGAADSDDIAFHYNPRNCFAFNFKTGPSDADDIAFHYNPRAGDFTFLNSFRNGSWEKEETVPDKSFTKGGAFQMFIAVTSDGYEALPCVAKIPQGIKQDIAVVFQGTVPADATGFAINFKTGPAEGDDVAFHYNPRIGDRTYLNSFRNRNFEKEETVPDKPFARGGAFIILVVINSEGYESWSTTSSFKELKKITTTQGPTSSLTSLPLEISHPIIYPALPYVVEVPGGINQDKAVFFQGTVPADAKSFTINFKTGPADADDIAFHYNPRIGDHTALNSVRNGSWETEETAPDKPFTAGQTFQLIIVINSEGYEVYVNGLRHCTFKHRIPLEKVSTLGIGGDLSNVICGFIHGWRTSSFFTEIQEFAITDSSTTALNISHPITNPALPYVGKIPGGIQKDMAVFFQGTIPQDAKGFIINFKTGPADADDIAFHYNPRIGDHTALNSVRNGSWETEETAPDKPFTAGQTFQLIIVINSEGYEVYVNGLRHCTFKHRIPLEKVSTLGIGGDLSNVICGFIHSWTTSSFFTELQEFEITGGSSTSVESTALNISHPITNPALPYVGKIPGGIQKDMAVFFQGTIPQDTKGFIINFKTGPADADDIAFHYNLRTGDHTALNSFRNGSWETEETAPDKPFTAGQTFQLIIVINSEGYEVYVNGLKHCVFKHRISLEQVSTLGIEGDVLISICGFIHNWSASSIFTEFQQIQSTQSTTSTTITLEISQPISNPAIPYVGKIPIVVKPNVAVLFQGSVLENAVGFEINFKTGSSDDAIAFHFKPHMGEYTALNSFRNGIWEKQENAPIKPFIKGGAFQIIVAFKSEGYEVYVNGLKYCTFKHRIPLEKVCLIGISGETTIQLIGFVENWSA</sequence>
<dbReference type="PANTHER" id="PTHR11346">
    <property type="entry name" value="GALECTIN"/>
    <property type="match status" value="1"/>
</dbReference>
<feature type="domain" description="Galectin" evidence="3">
    <location>
        <begin position="60"/>
        <end position="202"/>
    </location>
</feature>
<accession>A0A7J6BA58</accession>
<dbReference type="InterPro" id="IPR013320">
    <property type="entry name" value="ConA-like_dom_sf"/>
</dbReference>
<dbReference type="EMBL" id="JAAGNN010000003">
    <property type="protein sequence ID" value="KAF4091856.1"/>
    <property type="molecule type" value="Genomic_DNA"/>
</dbReference>
<feature type="domain" description="Galectin" evidence="3">
    <location>
        <begin position="769"/>
        <end position="920"/>
    </location>
</feature>
<protein>
    <recommendedName>
        <fullName evidence="3">Galectin domain-containing protein</fullName>
    </recommendedName>
</protein>
<keyword evidence="2" id="KW-0677">Repeat</keyword>
<dbReference type="FunFam" id="2.60.120.200:FF:000124">
    <property type="entry name" value="Galectin-4"/>
    <property type="match status" value="3"/>
</dbReference>
<feature type="domain" description="Galectin" evidence="3">
    <location>
        <begin position="1089"/>
        <end position="1220"/>
    </location>
</feature>
<dbReference type="PROSITE" id="PS51304">
    <property type="entry name" value="GALECTIN"/>
    <property type="match status" value="10"/>
</dbReference>
<keyword evidence="5" id="KW-1185">Reference proteome</keyword>
<evidence type="ECO:0000256" key="2">
    <source>
        <dbReference type="ARBA" id="ARBA00022737"/>
    </source>
</evidence>
<evidence type="ECO:0000256" key="1">
    <source>
        <dbReference type="ARBA" id="ARBA00022734"/>
    </source>
</evidence>
<feature type="domain" description="Galectin" evidence="3">
    <location>
        <begin position="511"/>
        <end position="651"/>
    </location>
</feature>
<feature type="domain" description="Galectin" evidence="3">
    <location>
        <begin position="223"/>
        <end position="315"/>
    </location>
</feature>
<feature type="domain" description="Galectin" evidence="3">
    <location>
        <begin position="955"/>
        <end position="1084"/>
    </location>
</feature>
<dbReference type="CDD" id="cd00070">
    <property type="entry name" value="GLECT"/>
    <property type="match status" value="9"/>
</dbReference>
<feature type="domain" description="Galectin" evidence="3">
    <location>
        <begin position="1428"/>
        <end position="1559"/>
    </location>
</feature>
<evidence type="ECO:0000313" key="4">
    <source>
        <dbReference type="EMBL" id="KAF4091856.1"/>
    </source>
</evidence>
<organism evidence="4 5">
    <name type="scientific">Ameiurus melas</name>
    <name type="common">Black bullhead</name>
    <name type="synonym">Silurus melas</name>
    <dbReference type="NCBI Taxonomy" id="219545"/>
    <lineage>
        <taxon>Eukaryota</taxon>
        <taxon>Metazoa</taxon>
        <taxon>Chordata</taxon>
        <taxon>Craniata</taxon>
        <taxon>Vertebrata</taxon>
        <taxon>Euteleostomi</taxon>
        <taxon>Actinopterygii</taxon>
        <taxon>Neopterygii</taxon>
        <taxon>Teleostei</taxon>
        <taxon>Ostariophysi</taxon>
        <taxon>Siluriformes</taxon>
        <taxon>Ictaluridae</taxon>
        <taxon>Ameiurus</taxon>
    </lineage>
</organism>
<dbReference type="SMART" id="SM00908">
    <property type="entry name" value="Gal-bind_lectin"/>
    <property type="match status" value="11"/>
</dbReference>
<dbReference type="SUPFAM" id="SSF49899">
    <property type="entry name" value="Concanavalin A-like lectins/glucanases"/>
    <property type="match status" value="15"/>
</dbReference>
<dbReference type="Gene3D" id="2.60.120.200">
    <property type="match status" value="15"/>
</dbReference>
<dbReference type="PANTHER" id="PTHR11346:SF32">
    <property type="entry name" value="GALECTIN-4"/>
    <property type="match status" value="1"/>
</dbReference>
<evidence type="ECO:0000313" key="5">
    <source>
        <dbReference type="Proteomes" id="UP000593565"/>
    </source>
</evidence>
<name>A0A7J6BA58_AMEME</name>
<dbReference type="Pfam" id="PF00337">
    <property type="entry name" value="Gal-bind_lectin"/>
    <property type="match status" value="13"/>
</dbReference>
<dbReference type="Proteomes" id="UP000593565">
    <property type="component" value="Unassembled WGS sequence"/>
</dbReference>
<proteinExistence type="predicted"/>
<dbReference type="InterPro" id="IPR044156">
    <property type="entry name" value="Galectin-like"/>
</dbReference>
<reference evidence="4 5" key="1">
    <citation type="submission" date="2020-02" db="EMBL/GenBank/DDBJ databases">
        <title>A chromosome-scale genome assembly of the black bullhead catfish (Ameiurus melas).</title>
        <authorList>
            <person name="Wen M."/>
            <person name="Zham M."/>
            <person name="Cabau C."/>
            <person name="Klopp C."/>
            <person name="Donnadieu C."/>
            <person name="Roques C."/>
            <person name="Bouchez O."/>
            <person name="Lampietro C."/>
            <person name="Jouanno E."/>
            <person name="Herpin A."/>
            <person name="Louis A."/>
            <person name="Berthelot C."/>
            <person name="Parey E."/>
            <person name="Roest-Crollius H."/>
            <person name="Braasch I."/>
            <person name="Postlethwait J."/>
            <person name="Robinson-Rechavi M."/>
            <person name="Echchiki A."/>
            <person name="Begum T."/>
            <person name="Montfort J."/>
            <person name="Schartl M."/>
            <person name="Bobe J."/>
            <person name="Guiguen Y."/>
        </authorList>
    </citation>
    <scope>NUCLEOTIDE SEQUENCE [LARGE SCALE GENOMIC DNA]</scope>
    <source>
        <strain evidence="4">M_S1</strain>
        <tissue evidence="4">Blood</tissue>
    </source>
</reference>